<dbReference type="AlphaFoldDB" id="A0AAW1SNH4"/>
<dbReference type="GO" id="GO:0016567">
    <property type="term" value="P:protein ubiquitination"/>
    <property type="evidence" value="ECO:0007669"/>
    <property type="project" value="InterPro"/>
</dbReference>
<dbReference type="PANTHER" id="PTHR47358:SF2">
    <property type="entry name" value="E3 UBIQUITIN-PROTEIN LIGASE HOS1"/>
    <property type="match status" value="1"/>
</dbReference>
<dbReference type="GO" id="GO:0005634">
    <property type="term" value="C:nucleus"/>
    <property type="evidence" value="ECO:0007669"/>
    <property type="project" value="UniProtKB-SubCell"/>
</dbReference>
<keyword evidence="6" id="KW-1185">Reference proteome</keyword>
<evidence type="ECO:0000313" key="6">
    <source>
        <dbReference type="Proteomes" id="UP001485043"/>
    </source>
</evidence>
<sequence>MFDYVLQHGLGYMVVDFVWEICANPTMASSDPLEAYLMDWQCLRDWSKEVLIDTRKDLQQQLAANLPSEILALAASRLQARMTQLEPILKILASPNNDHAVATDALSLQDRLVSDIDYCEGQQLQMCIKVFHLLMTLEVDLRDSAGRHGSHQEWRRTVDQRKDAAGSQPLFLMTLLARLADQGMKAMAYPPSSLGAAVKTVFLNNTSKLTTSNQHARLALLQYLLLDLGVPLTPSTFRTAFGVATADFHCWHAAFLLDESCTKNSMDGSANVDEACSLLSGAAGGSMPLSFPAVLAARGRANAALMVLRASSGAQELQTNSPFEDDVAGSDGSHAPAMDGTDPTSSTPQGLMGLTGRPRQSKGPAAAAAAAGISSRPGTQEAAEGAAESSWSRARRLRRTKLEVQVRLQAGLMQEALGCTHLAVSSCSPENRTRWAGELVEVMLLWAEEAHMLGKILQLPFQDSTELAVIAWLEARLQDSSSSAAQLPLFYLMRGRLPEATQAHQSLCSSDVSLSQEQALQLNTLLMAAATISPLANVS</sequence>
<organism evidence="5 6">
    <name type="scientific">Apatococcus fuscideae</name>
    <dbReference type="NCBI Taxonomy" id="2026836"/>
    <lineage>
        <taxon>Eukaryota</taxon>
        <taxon>Viridiplantae</taxon>
        <taxon>Chlorophyta</taxon>
        <taxon>core chlorophytes</taxon>
        <taxon>Trebouxiophyceae</taxon>
        <taxon>Chlorellales</taxon>
        <taxon>Chlorellaceae</taxon>
        <taxon>Apatococcus</taxon>
    </lineage>
</organism>
<accession>A0AAW1SNH4</accession>
<feature type="region of interest" description="Disordered" evidence="3">
    <location>
        <begin position="315"/>
        <end position="392"/>
    </location>
</feature>
<feature type="compositionally biased region" description="Low complexity" evidence="3">
    <location>
        <begin position="381"/>
        <end position="392"/>
    </location>
</feature>
<evidence type="ECO:0000256" key="3">
    <source>
        <dbReference type="SAM" id="MobiDB-lite"/>
    </source>
</evidence>
<name>A0AAW1SNH4_9CHLO</name>
<evidence type="ECO:0000259" key="4">
    <source>
        <dbReference type="Pfam" id="PF13934"/>
    </source>
</evidence>
<comment type="caution">
    <text evidence="5">The sequence shown here is derived from an EMBL/GenBank/DDBJ whole genome shotgun (WGS) entry which is preliminary data.</text>
</comment>
<reference evidence="5 6" key="1">
    <citation type="journal article" date="2024" name="Nat. Commun.">
        <title>Phylogenomics reveals the evolutionary origins of lichenization in chlorophyte algae.</title>
        <authorList>
            <person name="Puginier C."/>
            <person name="Libourel C."/>
            <person name="Otte J."/>
            <person name="Skaloud P."/>
            <person name="Haon M."/>
            <person name="Grisel S."/>
            <person name="Petersen M."/>
            <person name="Berrin J.G."/>
            <person name="Delaux P.M."/>
            <person name="Dal Grande F."/>
            <person name="Keller J."/>
        </authorList>
    </citation>
    <scope>NUCLEOTIDE SEQUENCE [LARGE SCALE GENOMIC DNA]</scope>
    <source>
        <strain evidence="5 6">SAG 2523</strain>
    </source>
</reference>
<comment type="subcellular location">
    <subcellularLocation>
        <location evidence="1">Nucleus</location>
    </subcellularLocation>
</comment>
<protein>
    <recommendedName>
        <fullName evidence="4">ELYS-like domain-containing protein</fullName>
    </recommendedName>
</protein>
<proteinExistence type="predicted"/>
<dbReference type="EMBL" id="JALJOV010001423">
    <property type="protein sequence ID" value="KAK9848099.1"/>
    <property type="molecule type" value="Genomic_DNA"/>
</dbReference>
<feature type="domain" description="ELYS-like" evidence="4">
    <location>
        <begin position="175"/>
        <end position="312"/>
    </location>
</feature>
<dbReference type="InterPro" id="IPR044718">
    <property type="entry name" value="HOS1"/>
</dbReference>
<dbReference type="PANTHER" id="PTHR47358">
    <property type="entry name" value="E3 UBIQUITIN-PROTEIN LIGASE HOS1"/>
    <property type="match status" value="1"/>
</dbReference>
<evidence type="ECO:0000256" key="1">
    <source>
        <dbReference type="ARBA" id="ARBA00004123"/>
    </source>
</evidence>
<dbReference type="GO" id="GO:0004842">
    <property type="term" value="F:ubiquitin-protein transferase activity"/>
    <property type="evidence" value="ECO:0007669"/>
    <property type="project" value="InterPro"/>
</dbReference>
<dbReference type="Pfam" id="PF13934">
    <property type="entry name" value="ELYS"/>
    <property type="match status" value="1"/>
</dbReference>
<dbReference type="InterPro" id="IPR025151">
    <property type="entry name" value="ELYS_dom"/>
</dbReference>
<dbReference type="Proteomes" id="UP001485043">
    <property type="component" value="Unassembled WGS sequence"/>
</dbReference>
<gene>
    <name evidence="5" type="ORF">WJX84_012262</name>
</gene>
<evidence type="ECO:0000313" key="5">
    <source>
        <dbReference type="EMBL" id="KAK9848099.1"/>
    </source>
</evidence>
<evidence type="ECO:0000256" key="2">
    <source>
        <dbReference type="ARBA" id="ARBA00023242"/>
    </source>
</evidence>
<keyword evidence="2" id="KW-0539">Nucleus</keyword>